<gene>
    <name evidence="2" type="ORF">NCTC13292_00906</name>
</gene>
<dbReference type="RefSeq" id="WP_115220683.1">
    <property type="nucleotide sequence ID" value="NZ_UGOA01000001.1"/>
</dbReference>
<proteinExistence type="predicted"/>
<accession>A0A378J246</accession>
<feature type="coiled-coil region" evidence="1">
    <location>
        <begin position="21"/>
        <end position="74"/>
    </location>
</feature>
<evidence type="ECO:0000313" key="3">
    <source>
        <dbReference type="Proteomes" id="UP000254677"/>
    </source>
</evidence>
<organism evidence="2 3">
    <name type="scientific">Legionella donaldsonii</name>
    <dbReference type="NCBI Taxonomy" id="45060"/>
    <lineage>
        <taxon>Bacteria</taxon>
        <taxon>Pseudomonadati</taxon>
        <taxon>Pseudomonadota</taxon>
        <taxon>Gammaproteobacteria</taxon>
        <taxon>Legionellales</taxon>
        <taxon>Legionellaceae</taxon>
        <taxon>Legionella</taxon>
    </lineage>
</organism>
<keyword evidence="1" id="KW-0175">Coiled coil</keyword>
<protein>
    <submittedName>
        <fullName evidence="2">Uncharacterized protein</fullName>
    </submittedName>
</protein>
<keyword evidence="3" id="KW-1185">Reference proteome</keyword>
<name>A0A378J246_9GAMM</name>
<feature type="coiled-coil region" evidence="1">
    <location>
        <begin position="140"/>
        <end position="171"/>
    </location>
</feature>
<dbReference type="AlphaFoldDB" id="A0A378J246"/>
<dbReference type="OrthoDB" id="5636420at2"/>
<sequence>MPFNQLPNLPTDDEPPAYDSIIETSQDIATKQQDVVRAENEFLTQEIILLQQEIRRLNRERDQQKKHIELIEEQLRLVNIRGEYQQTKVTALEENNKLLQRKNSGLVELLEVSVKEQEETLQYAEALELCGVSMSTSSEVNDLHLKLQELEQSLERQRGEVSAEIEKQINEKTQRLQKDILDLFNQLLNGEVFTNLVSELEIKFMAILRHEQERLQAELAAHIPVQDELIQEYLDGKTQKLVDLKKIHSDEKTSLFYNTSYIVLWAKIIGVISIFSQLVEKKAGLGEKAVELSSSVVGSLLGSVPVVGSLLDTIASFTLKEIGSTVLGHFEDKRTQNILEILRNPDHAKKMAELFARSLTLRYQAEIQAWEPDTIKKTATMYSDQVFELSIGGKIKECKDESTESQVATFLGALQEATPRSKSAAHPQKSVHTQVRESTQTLRGKFQKAEYHTIHAITALKSEVTALRKEQAQQNDALESLKIFTYGLQELIAGLLTPSPATTVSEVSDTKPAGRSGFFSILGNNKGPVKVNTPKIPNQLTG</sequence>
<evidence type="ECO:0000256" key="1">
    <source>
        <dbReference type="SAM" id="Coils"/>
    </source>
</evidence>
<evidence type="ECO:0000313" key="2">
    <source>
        <dbReference type="EMBL" id="STX41348.1"/>
    </source>
</evidence>
<dbReference type="EMBL" id="UGOA01000001">
    <property type="protein sequence ID" value="STX41348.1"/>
    <property type="molecule type" value="Genomic_DNA"/>
</dbReference>
<reference evidence="2 3" key="1">
    <citation type="submission" date="2018-06" db="EMBL/GenBank/DDBJ databases">
        <authorList>
            <consortium name="Pathogen Informatics"/>
            <person name="Doyle S."/>
        </authorList>
    </citation>
    <scope>NUCLEOTIDE SEQUENCE [LARGE SCALE GENOMIC DNA]</scope>
    <source>
        <strain evidence="2 3">NCTC13292</strain>
    </source>
</reference>
<dbReference type="Proteomes" id="UP000254677">
    <property type="component" value="Unassembled WGS sequence"/>
</dbReference>